<evidence type="ECO:0000256" key="3">
    <source>
        <dbReference type="ARBA" id="ARBA00022692"/>
    </source>
</evidence>
<sequence length="576" mass="64550">MIDALKKIWDFSGKEKGNLNKSVLLGFVYAMFNMLQISAIYFILKAIINGERDTKPMIIALSFLLISILGRTVTDKFAQLQRTHAGYFMVAEKRISIGNKLKTVPMGYFNENNLGEITGITTTILDEVENTAPMVLVNMMSGFIDSIVFLLMILVYRWQIGIFITVGIILYLWVTSVMERKSRNLAPLRQEAQEKLVDALLEQLQGMLIIKAFNLTGKGDKKLKTAMQNSRNANLNLEKLFTPYTIMQEMVLRMCSVGIMLFALYSYFKGEMNLLTTLMSIIISFSVFSGLESAGSAMSILRIVSSSIEDANRTDDLVQMDSNGKELSPSNHDIIFNNVSFSYEKKKILDGISVTLPDKSFTAIIGPSGSGKTTMCNLIARFWDVDNGSILIGGHDVKEYTLESLMSQISIVFQKVYLFQDTIENNIRFGKPEASREDVIAAAKSACCHEFIMSLPLGYETVAGEGGMNLSGGEKQRISIARAILKDAPIIILDEATANVDPENEDRLQNAIEALTKDKTVIMIAHRLKTVRHADRILVINKMKIEQQGTHDELIHKEGIYRRFIAEREDATAWKM</sequence>
<keyword evidence="12" id="KW-1185">Reference proteome</keyword>
<accession>G5GIJ1</accession>
<dbReference type="HOGENOM" id="CLU_000604_84_9_9"/>
<dbReference type="SMART" id="SM00382">
    <property type="entry name" value="AAA"/>
    <property type="match status" value="1"/>
</dbReference>
<dbReference type="AlphaFoldDB" id="G5GIJ1"/>
<feature type="domain" description="ABC transmembrane type-1" evidence="10">
    <location>
        <begin position="22"/>
        <end position="301"/>
    </location>
</feature>
<keyword evidence="3 8" id="KW-0812">Transmembrane</keyword>
<feature type="transmembrane region" description="Helical" evidence="8">
    <location>
        <begin position="147"/>
        <end position="174"/>
    </location>
</feature>
<dbReference type="PANTHER" id="PTHR24221">
    <property type="entry name" value="ATP-BINDING CASSETTE SUB-FAMILY B"/>
    <property type="match status" value="1"/>
</dbReference>
<dbReference type="STRING" id="679200.HMPREF9333_01381"/>
<dbReference type="FunFam" id="3.40.50.300:FF:000287">
    <property type="entry name" value="Multidrug ABC transporter ATP-binding protein"/>
    <property type="match status" value="1"/>
</dbReference>
<dbReference type="PANTHER" id="PTHR24221:SF397">
    <property type="entry name" value="ABC TRANSPORTER, ATP-BINDING TRANSMEMBRANE PROTEIN"/>
    <property type="match status" value="1"/>
</dbReference>
<dbReference type="eggNOG" id="COG1132">
    <property type="taxonomic scope" value="Bacteria"/>
</dbReference>
<evidence type="ECO:0000256" key="4">
    <source>
        <dbReference type="ARBA" id="ARBA00022741"/>
    </source>
</evidence>
<evidence type="ECO:0000256" key="5">
    <source>
        <dbReference type="ARBA" id="ARBA00022840"/>
    </source>
</evidence>
<dbReference type="SUPFAM" id="SSF52540">
    <property type="entry name" value="P-loop containing nucleoside triphosphate hydrolases"/>
    <property type="match status" value="1"/>
</dbReference>
<comment type="caution">
    <text evidence="11">The sequence shown here is derived from an EMBL/GenBank/DDBJ whole genome shotgun (WGS) entry which is preliminary data.</text>
</comment>
<dbReference type="EMBL" id="ACZL01000021">
    <property type="protein sequence ID" value="EHI55666.1"/>
    <property type="molecule type" value="Genomic_DNA"/>
</dbReference>
<organism evidence="11 12">
    <name type="scientific">Johnsonella ignava ATCC 51276</name>
    <dbReference type="NCBI Taxonomy" id="679200"/>
    <lineage>
        <taxon>Bacteria</taxon>
        <taxon>Bacillati</taxon>
        <taxon>Bacillota</taxon>
        <taxon>Clostridia</taxon>
        <taxon>Lachnospirales</taxon>
        <taxon>Lachnospiraceae</taxon>
        <taxon>Johnsonella</taxon>
    </lineage>
</organism>
<evidence type="ECO:0000259" key="9">
    <source>
        <dbReference type="PROSITE" id="PS50893"/>
    </source>
</evidence>
<dbReference type="RefSeq" id="WP_005540984.1">
    <property type="nucleotide sequence ID" value="NZ_JH378832.1"/>
</dbReference>
<dbReference type="GO" id="GO:0140359">
    <property type="term" value="F:ABC-type transporter activity"/>
    <property type="evidence" value="ECO:0007669"/>
    <property type="project" value="InterPro"/>
</dbReference>
<keyword evidence="4" id="KW-0547">Nucleotide-binding</keyword>
<dbReference type="PROSITE" id="PS00211">
    <property type="entry name" value="ABC_TRANSPORTER_1"/>
    <property type="match status" value="1"/>
</dbReference>
<dbReference type="GO" id="GO:0005524">
    <property type="term" value="F:ATP binding"/>
    <property type="evidence" value="ECO:0007669"/>
    <property type="project" value="UniProtKB-KW"/>
</dbReference>
<dbReference type="Gene3D" id="3.40.50.300">
    <property type="entry name" value="P-loop containing nucleotide triphosphate hydrolases"/>
    <property type="match status" value="1"/>
</dbReference>
<name>G5GIJ1_9FIRM</name>
<gene>
    <name evidence="11" type="ORF">HMPREF9333_01381</name>
</gene>
<dbReference type="InterPro" id="IPR027417">
    <property type="entry name" value="P-loop_NTPase"/>
</dbReference>
<keyword evidence="7 8" id="KW-0472">Membrane</keyword>
<evidence type="ECO:0008006" key="13">
    <source>
        <dbReference type="Google" id="ProtNLM"/>
    </source>
</evidence>
<comment type="subcellular location">
    <subcellularLocation>
        <location evidence="1">Cell membrane</location>
        <topology evidence="1">Multi-pass membrane protein</topology>
    </subcellularLocation>
</comment>
<dbReference type="Pfam" id="PF00005">
    <property type="entry name" value="ABC_tran"/>
    <property type="match status" value="1"/>
</dbReference>
<dbReference type="Gene3D" id="1.20.1560.10">
    <property type="entry name" value="ABC transporter type 1, transmembrane domain"/>
    <property type="match status" value="1"/>
</dbReference>
<reference evidence="11 12" key="1">
    <citation type="submission" date="2011-08" db="EMBL/GenBank/DDBJ databases">
        <title>The Genome Sequence of Johnsonella ignava ATCC 51276.</title>
        <authorList>
            <consortium name="The Broad Institute Genome Sequencing Platform"/>
            <person name="Earl A."/>
            <person name="Ward D."/>
            <person name="Feldgarden M."/>
            <person name="Gevers D."/>
            <person name="Izard J."/>
            <person name="Blanton J.M."/>
            <person name="Baranova O.V."/>
            <person name="Dewhirst F.E."/>
            <person name="Young S.K."/>
            <person name="Zeng Q."/>
            <person name="Gargeya S."/>
            <person name="Fitzgerald M."/>
            <person name="Haas B."/>
            <person name="Abouelleil A."/>
            <person name="Alvarado L."/>
            <person name="Arachchi H.M."/>
            <person name="Berlin A."/>
            <person name="Brown A."/>
            <person name="Chapman S.B."/>
            <person name="Chen Z."/>
            <person name="Dunbar C."/>
            <person name="Freedman E."/>
            <person name="Gearin G."/>
            <person name="Gellesch M."/>
            <person name="Goldberg J."/>
            <person name="Griggs A."/>
            <person name="Gujja S."/>
            <person name="Heiman D."/>
            <person name="Howarth C."/>
            <person name="Larson L."/>
            <person name="Lui A."/>
            <person name="MacDonald P.J.P."/>
            <person name="Montmayeur A."/>
            <person name="Murphy C."/>
            <person name="Neiman D."/>
            <person name="Pearson M."/>
            <person name="Priest M."/>
            <person name="Roberts A."/>
            <person name="Saif S."/>
            <person name="Shea T."/>
            <person name="Shenoy N."/>
            <person name="Sisk P."/>
            <person name="Stolte C."/>
            <person name="Sykes S."/>
            <person name="Wortman J."/>
            <person name="Nusbaum C."/>
            <person name="Birren B."/>
        </authorList>
    </citation>
    <scope>NUCLEOTIDE SEQUENCE [LARGE SCALE GENOMIC DNA]</scope>
    <source>
        <strain evidence="11 12">ATCC 51276</strain>
    </source>
</reference>
<dbReference type="GO" id="GO:0005886">
    <property type="term" value="C:plasma membrane"/>
    <property type="evidence" value="ECO:0007669"/>
    <property type="project" value="UniProtKB-SubCell"/>
</dbReference>
<dbReference type="InterPro" id="IPR017871">
    <property type="entry name" value="ABC_transporter-like_CS"/>
</dbReference>
<dbReference type="InterPro" id="IPR036640">
    <property type="entry name" value="ABC1_TM_sf"/>
</dbReference>
<keyword evidence="5" id="KW-0067">ATP-binding</keyword>
<dbReference type="PROSITE" id="PS50893">
    <property type="entry name" value="ABC_TRANSPORTER_2"/>
    <property type="match status" value="1"/>
</dbReference>
<dbReference type="GO" id="GO:0034040">
    <property type="term" value="F:ATPase-coupled lipid transmembrane transporter activity"/>
    <property type="evidence" value="ECO:0007669"/>
    <property type="project" value="TreeGrafter"/>
</dbReference>
<feature type="domain" description="ABC transporter" evidence="9">
    <location>
        <begin position="334"/>
        <end position="567"/>
    </location>
</feature>
<evidence type="ECO:0000313" key="11">
    <source>
        <dbReference type="EMBL" id="EHI55666.1"/>
    </source>
</evidence>
<evidence type="ECO:0000256" key="1">
    <source>
        <dbReference type="ARBA" id="ARBA00004651"/>
    </source>
</evidence>
<evidence type="ECO:0000259" key="10">
    <source>
        <dbReference type="PROSITE" id="PS50929"/>
    </source>
</evidence>
<dbReference type="InterPro" id="IPR011527">
    <property type="entry name" value="ABC1_TM_dom"/>
</dbReference>
<dbReference type="InterPro" id="IPR003593">
    <property type="entry name" value="AAA+_ATPase"/>
</dbReference>
<dbReference type="SUPFAM" id="SSF90123">
    <property type="entry name" value="ABC transporter transmembrane region"/>
    <property type="match status" value="1"/>
</dbReference>
<dbReference type="OrthoDB" id="9762778at2"/>
<dbReference type="GO" id="GO:0016887">
    <property type="term" value="F:ATP hydrolysis activity"/>
    <property type="evidence" value="ECO:0007669"/>
    <property type="project" value="InterPro"/>
</dbReference>
<proteinExistence type="predicted"/>
<dbReference type="InterPro" id="IPR003439">
    <property type="entry name" value="ABC_transporter-like_ATP-bd"/>
</dbReference>
<keyword evidence="6 8" id="KW-1133">Transmembrane helix</keyword>
<feature type="transmembrane region" description="Helical" evidence="8">
    <location>
        <begin position="250"/>
        <end position="268"/>
    </location>
</feature>
<evidence type="ECO:0000313" key="12">
    <source>
        <dbReference type="Proteomes" id="UP000003011"/>
    </source>
</evidence>
<dbReference type="PROSITE" id="PS50929">
    <property type="entry name" value="ABC_TM1F"/>
    <property type="match status" value="1"/>
</dbReference>
<feature type="transmembrane region" description="Helical" evidence="8">
    <location>
        <begin position="23"/>
        <end position="44"/>
    </location>
</feature>
<evidence type="ECO:0000256" key="6">
    <source>
        <dbReference type="ARBA" id="ARBA00022989"/>
    </source>
</evidence>
<dbReference type="PATRIC" id="fig|679200.3.peg.1468"/>
<evidence type="ECO:0000256" key="8">
    <source>
        <dbReference type="SAM" id="Phobius"/>
    </source>
</evidence>
<evidence type="ECO:0000256" key="7">
    <source>
        <dbReference type="ARBA" id="ARBA00023136"/>
    </source>
</evidence>
<feature type="transmembrane region" description="Helical" evidence="8">
    <location>
        <begin position="56"/>
        <end position="74"/>
    </location>
</feature>
<protein>
    <recommendedName>
        <fullName evidence="13">ABC transporter domain-containing protein</fullName>
    </recommendedName>
</protein>
<dbReference type="Proteomes" id="UP000003011">
    <property type="component" value="Unassembled WGS sequence"/>
</dbReference>
<evidence type="ECO:0000256" key="2">
    <source>
        <dbReference type="ARBA" id="ARBA00022448"/>
    </source>
</evidence>
<dbReference type="InterPro" id="IPR039421">
    <property type="entry name" value="Type_1_exporter"/>
</dbReference>
<keyword evidence="2" id="KW-0813">Transport</keyword>
<dbReference type="Pfam" id="PF00664">
    <property type="entry name" value="ABC_membrane"/>
    <property type="match status" value="1"/>
</dbReference>